<dbReference type="PANTHER" id="PTHR24345:SF0">
    <property type="entry name" value="CELL CYCLE SERINE_THREONINE-PROTEIN KINASE CDC5_MSD2"/>
    <property type="match status" value="1"/>
</dbReference>
<dbReference type="FunFam" id="1.10.510.10:FF:000571">
    <property type="entry name" value="Maternal embryonic leucine zipper kinase"/>
    <property type="match status" value="1"/>
</dbReference>
<dbReference type="Proteomes" id="UP000689195">
    <property type="component" value="Unassembled WGS sequence"/>
</dbReference>
<organism evidence="8 9">
    <name type="scientific">Paramecium pentaurelia</name>
    <dbReference type="NCBI Taxonomy" id="43138"/>
    <lineage>
        <taxon>Eukaryota</taxon>
        <taxon>Sar</taxon>
        <taxon>Alveolata</taxon>
        <taxon>Ciliophora</taxon>
        <taxon>Intramacronucleata</taxon>
        <taxon>Oligohymenophorea</taxon>
        <taxon>Peniculida</taxon>
        <taxon>Parameciidae</taxon>
        <taxon>Paramecium</taxon>
    </lineage>
</organism>
<dbReference type="EMBL" id="CAJJDO010000102">
    <property type="protein sequence ID" value="CAD8192603.1"/>
    <property type="molecule type" value="Genomic_DNA"/>
</dbReference>
<evidence type="ECO:0000256" key="5">
    <source>
        <dbReference type="ARBA" id="ARBA00022777"/>
    </source>
</evidence>
<keyword evidence="4" id="KW-0547">Nucleotide-binding</keyword>
<protein>
    <recommendedName>
        <fullName evidence="7">Protein kinase domain-containing protein</fullName>
    </recommendedName>
</protein>
<reference evidence="8" key="1">
    <citation type="submission" date="2021-01" db="EMBL/GenBank/DDBJ databases">
        <authorList>
            <consortium name="Genoscope - CEA"/>
            <person name="William W."/>
        </authorList>
    </citation>
    <scope>NUCLEOTIDE SEQUENCE</scope>
</reference>
<evidence type="ECO:0000259" key="7">
    <source>
        <dbReference type="PROSITE" id="PS50011"/>
    </source>
</evidence>
<feature type="domain" description="Protein kinase" evidence="7">
    <location>
        <begin position="128"/>
        <end position="384"/>
    </location>
</feature>
<dbReference type="Pfam" id="PF00069">
    <property type="entry name" value="Pkinase"/>
    <property type="match status" value="1"/>
</dbReference>
<evidence type="ECO:0000256" key="1">
    <source>
        <dbReference type="ARBA" id="ARBA00011245"/>
    </source>
</evidence>
<dbReference type="InterPro" id="IPR000719">
    <property type="entry name" value="Prot_kinase_dom"/>
</dbReference>
<comment type="caution">
    <text evidence="8">The sequence shown here is derived from an EMBL/GenBank/DDBJ whole genome shotgun (WGS) entry which is preliminary data.</text>
</comment>
<dbReference type="PROSITE" id="PS50011">
    <property type="entry name" value="PROTEIN_KINASE_DOM"/>
    <property type="match status" value="1"/>
</dbReference>
<dbReference type="GO" id="GO:0005524">
    <property type="term" value="F:ATP binding"/>
    <property type="evidence" value="ECO:0007669"/>
    <property type="project" value="UniProtKB-KW"/>
</dbReference>
<sequence length="490" mass="56824">MKSPLKDFASTQIDENMSSFWQFKNISNIPLTISFDRFNVYSEKKKTFKEIEIAKMKSLIFKKKKNQTGVLIVDITDCIISIVENNHIGHGLSFTKATFQFLIFGSQILDWFESLKKYCYQTEFSNKYELLTLLNRGSLYKLYDAINIFEQINYTVKVYEKQILTKQSDIDAIKKEISIFRQMNHPGVVNLIEVFENEQGFLIVYDSFEGGTLSDMIKKYQIPEQQAIKIIFRLLDSLSYIHEQNVLHRNLKPENILIKNLLAPNNVQISDFSLADFFRRDNKYLFTRCGTPGYVAPEILQDKSYDFKVDVYSLGVIFYTMLSGGISPFPTKSYDERIFLNYQGQIDFSIIDSSSDALDLLKQLLEINPQKRINSFQAIWHPAFKGLHKLKITSLETEKRNSSIKLTIKQSLPPKTIENLKLIPCPINQLPPASIQFQRRQKFRITFKNNRQSLSNASSPLVSPGRKLFTMQSQKTLFSNLFEKGTSQIY</sequence>
<evidence type="ECO:0000313" key="9">
    <source>
        <dbReference type="Proteomes" id="UP000689195"/>
    </source>
</evidence>
<evidence type="ECO:0000256" key="3">
    <source>
        <dbReference type="ARBA" id="ARBA00022679"/>
    </source>
</evidence>
<evidence type="ECO:0000256" key="4">
    <source>
        <dbReference type="ARBA" id="ARBA00022741"/>
    </source>
</evidence>
<name>A0A8S1WSB7_9CILI</name>
<dbReference type="GO" id="GO:0005634">
    <property type="term" value="C:nucleus"/>
    <property type="evidence" value="ECO:0007669"/>
    <property type="project" value="TreeGrafter"/>
</dbReference>
<keyword evidence="3" id="KW-0808">Transferase</keyword>
<comment type="subunit">
    <text evidence="1">Monomer.</text>
</comment>
<evidence type="ECO:0000256" key="6">
    <source>
        <dbReference type="ARBA" id="ARBA00022840"/>
    </source>
</evidence>
<dbReference type="OrthoDB" id="79687at2759"/>
<dbReference type="GO" id="GO:0004674">
    <property type="term" value="F:protein serine/threonine kinase activity"/>
    <property type="evidence" value="ECO:0007669"/>
    <property type="project" value="UniProtKB-KW"/>
</dbReference>
<evidence type="ECO:0000256" key="2">
    <source>
        <dbReference type="ARBA" id="ARBA00022527"/>
    </source>
</evidence>
<dbReference type="PANTHER" id="PTHR24345">
    <property type="entry name" value="SERINE/THREONINE-PROTEIN KINASE PLK"/>
    <property type="match status" value="1"/>
</dbReference>
<keyword evidence="5" id="KW-0418">Kinase</keyword>
<keyword evidence="2" id="KW-0723">Serine/threonine-protein kinase</keyword>
<gene>
    <name evidence="8" type="ORF">PPENT_87.1.T1020062</name>
</gene>
<evidence type="ECO:0000313" key="8">
    <source>
        <dbReference type="EMBL" id="CAD8192603.1"/>
    </source>
</evidence>
<accession>A0A8S1WSB7</accession>
<dbReference type="AlphaFoldDB" id="A0A8S1WSB7"/>
<keyword evidence="6" id="KW-0067">ATP-binding</keyword>
<proteinExistence type="predicted"/>
<keyword evidence="9" id="KW-1185">Reference proteome</keyword>